<feature type="region of interest" description="Disordered" evidence="1">
    <location>
        <begin position="312"/>
        <end position="333"/>
    </location>
</feature>
<protein>
    <submittedName>
        <fullName evidence="2">Collagen-like protein 7</fullName>
    </submittedName>
</protein>
<sequence length="872" mass="95623">MMELIRVRRVTLPICILYKPENSVILLSANLGSEREQRFRTPITASECEKFDKIWVSDASRWKWAWVLKVFEEWKKQRNEAVLKQDYSGEAVIQQDIDEMSDEMLDFTLARFVAEVRKEDGQEKSEYCKSYEYVTIDPQNPMVTPARGTSQRITGYEFVLDSSNEAHPFDWYNAYFTIDFYIHIKTSNNQYVLELSNGVFCPQERMEPDKEGNYKHFDLEGLDGSECLAEFGYQKRDIPILADVMGLSDSYIYERGTPRRQNVFLHVTDKAATAGNLTTTAAGSNPDSNFTSACRPRSLPSPDLKMQLLKEAQRPVKKEPNQKGKRTTAGKEQAVQWRPSSRYHFVDKAIPEFDIFNWIKRMKVKTFNKVTSRDEISKEIKKGFDVINLGDKADTANMVNKGLQGGKRDKGDKGDKGDTDLLYPRPKGDTASSSLQGVKGGNTGTQGAKGDTGAQSLKEDIGSQGLQGARSLKGDKGDMGTKGPTGDAGSAFNVSSNVHMKNYKIEIMASQSSGDDAVNNIFIDAIANDILTGVEKFRVVGVAVSFVSVVVVGRSKDGEQGPPRTQETPGLIGMKGDRSDIGPQGPQVIQGPKGDKGPRGNIGPQGVKGNTGNTEPQGNSGSQRPRGNTGSQGRKGNVGPYGIQGPRGLKGVKGDKRDNCNIGPTGPQENTGPQEKAGLQGPTGAQEPHGVNGDTGDKDYKGDSDFKSDGSVAITGNLDAVRASSILPILRPFFSENREKPGGGPSTPGNNQSRNQFVIWSLWVDPLNWQSFIEIGEMACITTAWSSRGHLLKDPQPSDTNYATNVNFVNKTVSDNNTVMQNDYQTYVSNQINTVIKADESKAITGNLDVRNSKIVNIHTPTDNNDAVNKSC</sequence>
<proteinExistence type="predicted"/>
<dbReference type="InterPro" id="IPR050149">
    <property type="entry name" value="Collagen_superfamily"/>
</dbReference>
<gene>
    <name evidence="2" type="ORF">AWC38_SpisGene9002</name>
</gene>
<feature type="compositionally biased region" description="Basic and acidic residues" evidence="1">
    <location>
        <begin position="312"/>
        <end position="322"/>
    </location>
</feature>
<dbReference type="GO" id="GO:0031012">
    <property type="term" value="C:extracellular matrix"/>
    <property type="evidence" value="ECO:0007669"/>
    <property type="project" value="TreeGrafter"/>
</dbReference>
<feature type="region of interest" description="Disordered" evidence="1">
    <location>
        <begin position="555"/>
        <end position="704"/>
    </location>
</feature>
<dbReference type="PANTHER" id="PTHR24023:SF1083">
    <property type="entry name" value="MACROPHAGE RECEPTOR MARCO"/>
    <property type="match status" value="1"/>
</dbReference>
<feature type="compositionally biased region" description="Basic and acidic residues" evidence="1">
    <location>
        <begin position="406"/>
        <end position="419"/>
    </location>
</feature>
<feature type="compositionally biased region" description="Basic and acidic residues" evidence="1">
    <location>
        <begin position="695"/>
        <end position="704"/>
    </location>
</feature>
<feature type="compositionally biased region" description="Polar residues" evidence="1">
    <location>
        <begin position="608"/>
        <end position="634"/>
    </location>
</feature>
<feature type="region of interest" description="Disordered" evidence="1">
    <location>
        <begin position="397"/>
        <end position="493"/>
    </location>
</feature>
<dbReference type="EMBL" id="LSMT01000129">
    <property type="protein sequence ID" value="PFX26299.1"/>
    <property type="molecule type" value="Genomic_DNA"/>
</dbReference>
<organism evidence="2 3">
    <name type="scientific">Stylophora pistillata</name>
    <name type="common">Smooth cauliflower coral</name>
    <dbReference type="NCBI Taxonomy" id="50429"/>
    <lineage>
        <taxon>Eukaryota</taxon>
        <taxon>Metazoa</taxon>
        <taxon>Cnidaria</taxon>
        <taxon>Anthozoa</taxon>
        <taxon>Hexacorallia</taxon>
        <taxon>Scleractinia</taxon>
        <taxon>Astrocoeniina</taxon>
        <taxon>Pocilloporidae</taxon>
        <taxon>Stylophora</taxon>
    </lineage>
</organism>
<evidence type="ECO:0000313" key="3">
    <source>
        <dbReference type="Proteomes" id="UP000225706"/>
    </source>
</evidence>
<dbReference type="AlphaFoldDB" id="A0A2B4SB24"/>
<evidence type="ECO:0000313" key="2">
    <source>
        <dbReference type="EMBL" id="PFX26299.1"/>
    </source>
</evidence>
<comment type="caution">
    <text evidence="2">The sequence shown here is derived from an EMBL/GenBank/DDBJ whole genome shotgun (WGS) entry which is preliminary data.</text>
</comment>
<keyword evidence="3" id="KW-1185">Reference proteome</keyword>
<evidence type="ECO:0000256" key="1">
    <source>
        <dbReference type="SAM" id="MobiDB-lite"/>
    </source>
</evidence>
<dbReference type="Proteomes" id="UP000225706">
    <property type="component" value="Unassembled WGS sequence"/>
</dbReference>
<accession>A0A2B4SB24</accession>
<dbReference type="PANTHER" id="PTHR24023">
    <property type="entry name" value="COLLAGEN ALPHA"/>
    <property type="match status" value="1"/>
</dbReference>
<keyword evidence="2" id="KW-0176">Collagen</keyword>
<dbReference type="GO" id="GO:0001664">
    <property type="term" value="F:G protein-coupled receptor binding"/>
    <property type="evidence" value="ECO:0007669"/>
    <property type="project" value="TreeGrafter"/>
</dbReference>
<dbReference type="GO" id="GO:0005581">
    <property type="term" value="C:collagen trimer"/>
    <property type="evidence" value="ECO:0007669"/>
    <property type="project" value="UniProtKB-KW"/>
</dbReference>
<name>A0A2B4SB24_STYPI</name>
<dbReference type="GO" id="GO:0005615">
    <property type="term" value="C:extracellular space"/>
    <property type="evidence" value="ECO:0007669"/>
    <property type="project" value="TreeGrafter"/>
</dbReference>
<reference evidence="3" key="1">
    <citation type="journal article" date="2017" name="bioRxiv">
        <title>Comparative analysis of the genomes of Stylophora pistillata and Acropora digitifera provides evidence for extensive differences between species of corals.</title>
        <authorList>
            <person name="Voolstra C.R."/>
            <person name="Li Y."/>
            <person name="Liew Y.J."/>
            <person name="Baumgarten S."/>
            <person name="Zoccola D."/>
            <person name="Flot J.-F."/>
            <person name="Tambutte S."/>
            <person name="Allemand D."/>
            <person name="Aranda M."/>
        </authorList>
    </citation>
    <scope>NUCLEOTIDE SEQUENCE [LARGE SCALE GENOMIC DNA]</scope>
</reference>